<accession>A0AAW8Z781</accession>
<gene>
    <name evidence="2" type="ORF">MSG88_13570</name>
</gene>
<keyword evidence="1" id="KW-0472">Membrane</keyword>
<sequence length="94" mass="9394">MSIATDIVGSSIKVYEAALEDKARTTVVETVKLGTGIIASTFTAALIVGLATGGTGLIIIGIVAVSAALATKGASEIAGYGAGYIYDKVESINE</sequence>
<feature type="transmembrane region" description="Helical" evidence="1">
    <location>
        <begin position="37"/>
        <end position="70"/>
    </location>
</feature>
<dbReference type="Proteomes" id="UP001284654">
    <property type="component" value="Unassembled WGS sequence"/>
</dbReference>
<organism evidence="2 3">
    <name type="scientific">Acinetobacter indicus</name>
    <dbReference type="NCBI Taxonomy" id="756892"/>
    <lineage>
        <taxon>Bacteria</taxon>
        <taxon>Pseudomonadati</taxon>
        <taxon>Pseudomonadota</taxon>
        <taxon>Gammaproteobacteria</taxon>
        <taxon>Moraxellales</taxon>
        <taxon>Moraxellaceae</taxon>
        <taxon>Acinetobacter</taxon>
    </lineage>
</organism>
<keyword evidence="1" id="KW-0812">Transmembrane</keyword>
<dbReference type="RefSeq" id="WP_317306564.1">
    <property type="nucleotide sequence ID" value="NZ_JAWJYY010000001.1"/>
</dbReference>
<evidence type="ECO:0000256" key="1">
    <source>
        <dbReference type="SAM" id="Phobius"/>
    </source>
</evidence>
<reference evidence="2" key="1">
    <citation type="submission" date="2023-10" db="EMBL/GenBank/DDBJ databases">
        <authorList>
            <person name="Sykes E.M.E."/>
            <person name="Khan I.U.H."/>
            <person name="Kumar A."/>
        </authorList>
    </citation>
    <scope>NUCLEOTIDE SEQUENCE</scope>
    <source>
        <strain evidence="2">IK5</strain>
    </source>
</reference>
<evidence type="ECO:0000313" key="2">
    <source>
        <dbReference type="EMBL" id="MDV4316757.1"/>
    </source>
</evidence>
<comment type="caution">
    <text evidence="2">The sequence shown here is derived from an EMBL/GenBank/DDBJ whole genome shotgun (WGS) entry which is preliminary data.</text>
</comment>
<keyword evidence="1" id="KW-1133">Transmembrane helix</keyword>
<protein>
    <submittedName>
        <fullName evidence="2">Uncharacterized protein</fullName>
    </submittedName>
</protein>
<dbReference type="EMBL" id="JAWJYY010000001">
    <property type="protein sequence ID" value="MDV4316757.1"/>
    <property type="molecule type" value="Genomic_DNA"/>
</dbReference>
<dbReference type="AlphaFoldDB" id="A0AAW8Z781"/>
<name>A0AAW8Z781_9GAMM</name>
<proteinExistence type="predicted"/>
<evidence type="ECO:0000313" key="3">
    <source>
        <dbReference type="Proteomes" id="UP001284654"/>
    </source>
</evidence>